<organism evidence="2 3">
    <name type="scientific">Salinibacter ruber</name>
    <dbReference type="NCBI Taxonomy" id="146919"/>
    <lineage>
        <taxon>Bacteria</taxon>
        <taxon>Pseudomonadati</taxon>
        <taxon>Rhodothermota</taxon>
        <taxon>Rhodothermia</taxon>
        <taxon>Rhodothermales</taxon>
        <taxon>Salinibacteraceae</taxon>
        <taxon>Salinibacter</taxon>
    </lineage>
</organism>
<evidence type="ECO:0000256" key="1">
    <source>
        <dbReference type="SAM" id="Phobius"/>
    </source>
</evidence>
<evidence type="ECO:0000313" key="3">
    <source>
        <dbReference type="Proteomes" id="UP001155010"/>
    </source>
</evidence>
<name>A0A9X2Z4G9_9BACT</name>
<proteinExistence type="predicted"/>
<feature type="transmembrane region" description="Helical" evidence="1">
    <location>
        <begin position="90"/>
        <end position="111"/>
    </location>
</feature>
<protein>
    <submittedName>
        <fullName evidence="2">Uncharacterized protein</fullName>
    </submittedName>
</protein>
<gene>
    <name evidence="2" type="ORF">GGP83_001765</name>
</gene>
<dbReference type="AlphaFoldDB" id="A0A9X2Z4G9"/>
<comment type="caution">
    <text evidence="2">The sequence shown here is derived from an EMBL/GenBank/DDBJ whole genome shotgun (WGS) entry which is preliminary data.</text>
</comment>
<keyword evidence="1" id="KW-0812">Transmembrane</keyword>
<feature type="transmembrane region" description="Helical" evidence="1">
    <location>
        <begin position="54"/>
        <end position="78"/>
    </location>
</feature>
<keyword evidence="1" id="KW-0472">Membrane</keyword>
<dbReference type="Proteomes" id="UP001155010">
    <property type="component" value="Unassembled WGS sequence"/>
</dbReference>
<dbReference type="RefSeq" id="WP_208423782.1">
    <property type="nucleotide sequence ID" value="NZ_JANTZN010000005.1"/>
</dbReference>
<accession>A0A9X2Z4G9</accession>
<sequence>MSFRRKVAAAFYVINSLVSLILGSTYLLRGSFMPYHADALGQSWAEVDPALQTLLGALMDVAGAGWVGIGVATLVLVAVPMRRGERWGRLLIPALFLIFYVPTLLATIAVLNGTPATPPWYGNATACLATTVGVVADAPWRSLSG</sequence>
<dbReference type="EMBL" id="JANUBB010000006">
    <property type="protein sequence ID" value="MCS3951813.1"/>
    <property type="molecule type" value="Genomic_DNA"/>
</dbReference>
<keyword evidence="1" id="KW-1133">Transmembrane helix</keyword>
<feature type="transmembrane region" description="Helical" evidence="1">
    <location>
        <begin position="7"/>
        <end position="28"/>
    </location>
</feature>
<evidence type="ECO:0000313" key="2">
    <source>
        <dbReference type="EMBL" id="MCS3951813.1"/>
    </source>
</evidence>
<reference evidence="2" key="1">
    <citation type="submission" date="2022-08" db="EMBL/GenBank/DDBJ databases">
        <title>Genomic Encyclopedia of Type Strains, Phase V (KMG-V): Genome sequencing to study the core and pangenomes of soil and plant-associated prokaryotes.</title>
        <authorList>
            <person name="Whitman W."/>
        </authorList>
    </citation>
    <scope>NUCLEOTIDE SEQUENCE</scope>
    <source>
        <strain evidence="2">SP2017</strain>
    </source>
</reference>